<proteinExistence type="predicted"/>
<dbReference type="PROSITE" id="PS51257">
    <property type="entry name" value="PROKAR_LIPOPROTEIN"/>
    <property type="match status" value="1"/>
</dbReference>
<accession>A0A8J3GVC1</accession>
<keyword evidence="4" id="KW-1185">Reference proteome</keyword>
<feature type="signal peptide" evidence="1">
    <location>
        <begin position="1"/>
        <end position="19"/>
    </location>
</feature>
<protein>
    <recommendedName>
        <fullName evidence="2">Phosphodiester glycosidase domain-containing protein</fullName>
    </recommendedName>
</protein>
<reference evidence="3" key="1">
    <citation type="journal article" date="2014" name="Int. J. Syst. Evol. Microbiol.">
        <title>Complete genome sequence of Corynebacterium casei LMG S-19264T (=DSM 44701T), isolated from a smear-ripened cheese.</title>
        <authorList>
            <consortium name="US DOE Joint Genome Institute (JGI-PGF)"/>
            <person name="Walter F."/>
            <person name="Albersmeier A."/>
            <person name="Kalinowski J."/>
            <person name="Ruckert C."/>
        </authorList>
    </citation>
    <scope>NUCLEOTIDE SEQUENCE</scope>
    <source>
        <strain evidence="3">KCTC 42650</strain>
    </source>
</reference>
<name>A0A8J3GVC1_9RHOB</name>
<comment type="caution">
    <text evidence="3">The sequence shown here is derived from an EMBL/GenBank/DDBJ whole genome shotgun (WGS) entry which is preliminary data.</text>
</comment>
<organism evidence="3 4">
    <name type="scientific">Seohaeicola zhoushanensis</name>
    <dbReference type="NCBI Taxonomy" id="1569283"/>
    <lineage>
        <taxon>Bacteria</taxon>
        <taxon>Pseudomonadati</taxon>
        <taxon>Pseudomonadota</taxon>
        <taxon>Alphaproteobacteria</taxon>
        <taxon>Rhodobacterales</taxon>
        <taxon>Roseobacteraceae</taxon>
        <taxon>Seohaeicola</taxon>
    </lineage>
</organism>
<feature type="domain" description="Phosphodiester glycosidase" evidence="2">
    <location>
        <begin position="72"/>
        <end position="217"/>
    </location>
</feature>
<evidence type="ECO:0000256" key="1">
    <source>
        <dbReference type="SAM" id="SignalP"/>
    </source>
</evidence>
<dbReference type="RefSeq" id="WP_373310505.1">
    <property type="nucleotide sequence ID" value="NZ_BNCJ01000002.1"/>
</dbReference>
<dbReference type="AlphaFoldDB" id="A0A8J3GVC1"/>
<evidence type="ECO:0000259" key="2">
    <source>
        <dbReference type="Pfam" id="PF09992"/>
    </source>
</evidence>
<evidence type="ECO:0000313" key="4">
    <source>
        <dbReference type="Proteomes" id="UP000626220"/>
    </source>
</evidence>
<feature type="chain" id="PRO_5035321867" description="Phosphodiester glycosidase domain-containing protein" evidence="1">
    <location>
        <begin position="20"/>
        <end position="244"/>
    </location>
</feature>
<sequence length="244" mass="26009">MIRALAALFLAALAAPAAAGCREVSYMGDDYTVCEVEMEGADLRLFLNGPDGRPYGQFGAVDRALEAEGRELVFAMNAGMYHSDRSPVGLYVEHGQESAGLVTRAGPGNFGLVPNGVFCIAAGRAEVIETQAFAARAPACLYATQSGPMLVIGGQLHPRFLRDSDSRYVRNGVGTSADGRRAVFAISQRAVTFHTFGSFFRDHLRTPNALYLDGSISRLYAPELGRSDVGFAMGPIVGLVAPRN</sequence>
<evidence type="ECO:0000313" key="3">
    <source>
        <dbReference type="EMBL" id="GHF40470.1"/>
    </source>
</evidence>
<dbReference type="InterPro" id="IPR018711">
    <property type="entry name" value="NAGPA"/>
</dbReference>
<dbReference type="Pfam" id="PF09992">
    <property type="entry name" value="NAGPA"/>
    <property type="match status" value="1"/>
</dbReference>
<keyword evidence="1" id="KW-0732">Signal</keyword>
<dbReference type="Proteomes" id="UP000626220">
    <property type="component" value="Unassembled WGS sequence"/>
</dbReference>
<gene>
    <name evidence="3" type="ORF">GCM10017056_10030</name>
</gene>
<reference evidence="3" key="2">
    <citation type="submission" date="2020-09" db="EMBL/GenBank/DDBJ databases">
        <authorList>
            <person name="Sun Q."/>
            <person name="Kim S."/>
        </authorList>
    </citation>
    <scope>NUCLEOTIDE SEQUENCE</scope>
    <source>
        <strain evidence="3">KCTC 42650</strain>
    </source>
</reference>
<dbReference type="EMBL" id="BNCJ01000002">
    <property type="protein sequence ID" value="GHF40470.1"/>
    <property type="molecule type" value="Genomic_DNA"/>
</dbReference>